<dbReference type="RefSeq" id="WP_283077654.1">
    <property type="nucleotide sequence ID" value="NZ_CP121671.1"/>
</dbReference>
<reference evidence="1 2" key="1">
    <citation type="submission" date="2023-04" db="EMBL/GenBank/DDBJ databases">
        <title>Genome sequence of Halobacillus naozhouensis KACC 21980.</title>
        <authorList>
            <person name="Kim S."/>
            <person name="Heo J."/>
            <person name="Kwon S.-W."/>
        </authorList>
    </citation>
    <scope>NUCLEOTIDE SEQUENCE [LARGE SCALE GENOMIC DNA]</scope>
    <source>
        <strain evidence="1 2">KCTC 13234</strain>
    </source>
</reference>
<evidence type="ECO:0000313" key="1">
    <source>
        <dbReference type="EMBL" id="WFT75688.1"/>
    </source>
</evidence>
<dbReference type="InterPro" id="IPR021259">
    <property type="entry name" value="DUF2817"/>
</dbReference>
<dbReference type="EMBL" id="CP121671">
    <property type="protein sequence ID" value="WFT75688.1"/>
    <property type="molecule type" value="Genomic_DNA"/>
</dbReference>
<organism evidence="1 2">
    <name type="scientific">Halobacillus naozhouensis</name>
    <dbReference type="NCBI Taxonomy" id="554880"/>
    <lineage>
        <taxon>Bacteria</taxon>
        <taxon>Bacillati</taxon>
        <taxon>Bacillota</taxon>
        <taxon>Bacilli</taxon>
        <taxon>Bacillales</taxon>
        <taxon>Bacillaceae</taxon>
        <taxon>Halobacillus</taxon>
    </lineage>
</organism>
<dbReference type="Pfam" id="PF10994">
    <property type="entry name" value="DUF2817"/>
    <property type="match status" value="1"/>
</dbReference>
<dbReference type="Gene3D" id="3.40.630.10">
    <property type="entry name" value="Zn peptidases"/>
    <property type="match status" value="1"/>
</dbReference>
<name>A0ABY8IZL3_9BACI</name>
<protein>
    <submittedName>
        <fullName evidence="1">M14 family metallopeptidase</fullName>
    </submittedName>
</protein>
<sequence>MEKTGTYFKSNYEESRKTFRNHLDTIKLKWPQAVLSSEVIGQEDDNTIDVIYSPAVTSNQQVLFFTTGEHGIEGHAGAGVLHLFVDEYLDQVDPETTGICLIHALNPWGMRHFRRVTENNIDLNRNYFYNQSSVAEEVNRNYAKERDLFLPNGKINDLKEEKRKLYIELGKALAREGYGGITKAKGMGQFEFRRGVYFGGNDEEESTAFLKEWQKKLLSTYPRVIHMDWHTALGPANEMTMVVSEHDSREEKELKSDYQIKNIKKFTPTDVKGDSTNHFHKVQQELYPETYLFSALFEFGTFGTSKKAELREFTTMILENHMYWGGAEQEEDAQWILDEFQAMFYPDDANWREAVVKETRAGIESVLGREGILAVNQFK</sequence>
<gene>
    <name evidence="1" type="ORF">P9989_04675</name>
</gene>
<evidence type="ECO:0000313" key="2">
    <source>
        <dbReference type="Proteomes" id="UP001221597"/>
    </source>
</evidence>
<proteinExistence type="predicted"/>
<dbReference type="CDD" id="cd06233">
    <property type="entry name" value="M14-like"/>
    <property type="match status" value="1"/>
</dbReference>
<dbReference type="SUPFAM" id="SSF53187">
    <property type="entry name" value="Zn-dependent exopeptidases"/>
    <property type="match status" value="1"/>
</dbReference>
<keyword evidence="2" id="KW-1185">Reference proteome</keyword>
<accession>A0ABY8IZL3</accession>
<dbReference type="Proteomes" id="UP001221597">
    <property type="component" value="Chromosome"/>
</dbReference>